<proteinExistence type="inferred from homology"/>
<dbReference type="GO" id="GO:0004499">
    <property type="term" value="F:N,N-dimethylaniline monooxygenase activity"/>
    <property type="evidence" value="ECO:0007669"/>
    <property type="project" value="InterPro"/>
</dbReference>
<dbReference type="AlphaFoldDB" id="A0A7R9MJG6"/>
<evidence type="ECO:0000256" key="33">
    <source>
        <dbReference type="ARBA" id="ARBA00047574"/>
    </source>
</evidence>
<keyword evidence="20" id="KW-0472">Membrane</keyword>
<keyword evidence="17" id="KW-0560">Oxidoreductase</keyword>
<reference evidence="44" key="1">
    <citation type="submission" date="2020-11" db="EMBL/GenBank/DDBJ databases">
        <authorList>
            <person name="Tran Van P."/>
        </authorList>
    </citation>
    <scope>NUCLEOTIDE SEQUENCE</scope>
</reference>
<evidence type="ECO:0000256" key="18">
    <source>
        <dbReference type="ARBA" id="ARBA00023033"/>
    </source>
</evidence>
<evidence type="ECO:0000256" key="6">
    <source>
        <dbReference type="ARBA" id="ARBA00012850"/>
    </source>
</evidence>
<evidence type="ECO:0000256" key="32">
    <source>
        <dbReference type="ARBA" id="ARBA00047426"/>
    </source>
</evidence>
<comment type="cofactor">
    <cofactor evidence="1">
        <name>FAD</name>
        <dbReference type="ChEBI" id="CHEBI:57692"/>
    </cofactor>
</comment>
<evidence type="ECO:0000256" key="22">
    <source>
        <dbReference type="ARBA" id="ARBA00029728"/>
    </source>
</evidence>
<name>A0A7R9MJG6_9ACAR</name>
<dbReference type="InterPro" id="IPR000960">
    <property type="entry name" value="Flavin_mOase"/>
</dbReference>
<evidence type="ECO:0000256" key="30">
    <source>
        <dbReference type="ARBA" id="ARBA00045957"/>
    </source>
</evidence>
<evidence type="ECO:0000256" key="8">
    <source>
        <dbReference type="ARBA" id="ARBA00022481"/>
    </source>
</evidence>
<dbReference type="PRINTS" id="PR00370">
    <property type="entry name" value="FMOXYGENASE"/>
</dbReference>
<comment type="catalytic activity">
    <reaction evidence="32">
        <text>hexan-3-one + NADPH + O2 + H(+) = propyl propanoate + NADP(+) + H2O</text>
        <dbReference type="Rhea" id="RHEA:54848"/>
        <dbReference type="ChEBI" id="CHEBI:15377"/>
        <dbReference type="ChEBI" id="CHEBI:15378"/>
        <dbReference type="ChEBI" id="CHEBI:15379"/>
        <dbReference type="ChEBI" id="CHEBI:57783"/>
        <dbReference type="ChEBI" id="CHEBI:58349"/>
        <dbReference type="ChEBI" id="CHEBI:89828"/>
        <dbReference type="ChEBI" id="CHEBI:89891"/>
    </reaction>
    <physiologicalReaction direction="left-to-right" evidence="32">
        <dbReference type="Rhea" id="RHEA:54849"/>
    </physiologicalReaction>
</comment>
<evidence type="ECO:0000256" key="38">
    <source>
        <dbReference type="ARBA" id="ARBA00048088"/>
    </source>
</evidence>
<comment type="catalytic activity">
    <reaction evidence="33">
        <text>heptan-2-one + NADPH + O2 + H(+) = pentyl acetate + NADP(+) + H2O</text>
        <dbReference type="Rhea" id="RHEA:54836"/>
        <dbReference type="ChEBI" id="CHEBI:5672"/>
        <dbReference type="ChEBI" id="CHEBI:15377"/>
        <dbReference type="ChEBI" id="CHEBI:15378"/>
        <dbReference type="ChEBI" id="CHEBI:15379"/>
        <dbReference type="ChEBI" id="CHEBI:57783"/>
        <dbReference type="ChEBI" id="CHEBI:58349"/>
        <dbReference type="ChEBI" id="CHEBI:87362"/>
    </reaction>
    <physiologicalReaction direction="left-to-right" evidence="33">
        <dbReference type="Rhea" id="RHEA:54837"/>
    </physiologicalReaction>
</comment>
<accession>A0A7R9MJG6</accession>
<comment type="similarity">
    <text evidence="4">Belongs to the FMO family.</text>
</comment>
<evidence type="ECO:0000256" key="13">
    <source>
        <dbReference type="ARBA" id="ARBA00022827"/>
    </source>
</evidence>
<dbReference type="PIRSF" id="PIRSF000332">
    <property type="entry name" value="FMO"/>
    <property type="match status" value="1"/>
</dbReference>
<evidence type="ECO:0000256" key="29">
    <source>
        <dbReference type="ARBA" id="ARBA00045722"/>
    </source>
</evidence>
<dbReference type="InterPro" id="IPR036188">
    <property type="entry name" value="FAD/NAD-bd_sf"/>
</dbReference>
<comment type="catalytic activity">
    <reaction evidence="41">
        <text>heptan-4-one + NADPH + O2 + H(+) = propyl butanoate + NADP(+) + H2O</text>
        <dbReference type="Rhea" id="RHEA:54852"/>
        <dbReference type="ChEBI" id="CHEBI:15377"/>
        <dbReference type="ChEBI" id="CHEBI:15378"/>
        <dbReference type="ChEBI" id="CHEBI:15379"/>
        <dbReference type="ChEBI" id="CHEBI:57783"/>
        <dbReference type="ChEBI" id="CHEBI:58349"/>
        <dbReference type="ChEBI" id="CHEBI:89484"/>
        <dbReference type="ChEBI" id="CHEBI:89719"/>
    </reaction>
    <physiologicalReaction direction="left-to-right" evidence="41">
        <dbReference type="Rhea" id="RHEA:54853"/>
    </physiologicalReaction>
</comment>
<dbReference type="GO" id="GO:0005789">
    <property type="term" value="C:endoplasmic reticulum membrane"/>
    <property type="evidence" value="ECO:0007669"/>
    <property type="project" value="UniProtKB-SubCell"/>
</dbReference>
<evidence type="ECO:0000256" key="12">
    <source>
        <dbReference type="ARBA" id="ARBA00022824"/>
    </source>
</evidence>
<evidence type="ECO:0000256" key="1">
    <source>
        <dbReference type="ARBA" id="ARBA00001974"/>
    </source>
</evidence>
<dbReference type="GO" id="GO:0034899">
    <property type="term" value="F:trimethylamine monooxygenase activity"/>
    <property type="evidence" value="ECO:0007669"/>
    <property type="project" value="UniProtKB-EC"/>
</dbReference>
<dbReference type="PANTHER" id="PTHR23023">
    <property type="entry name" value="DIMETHYLANILINE MONOOXYGENASE"/>
    <property type="match status" value="1"/>
</dbReference>
<dbReference type="GO" id="GO:0050660">
    <property type="term" value="F:flavin adenine dinucleotide binding"/>
    <property type="evidence" value="ECO:0007669"/>
    <property type="project" value="InterPro"/>
</dbReference>
<evidence type="ECO:0000256" key="37">
    <source>
        <dbReference type="ARBA" id="ARBA00048041"/>
    </source>
</evidence>
<comment type="catalytic activity">
    <reaction evidence="37">
        <text>hypotaurine + NADPH + O2 + H(+) = taurine + NADP(+) + H2O</text>
        <dbReference type="Rhea" id="RHEA:69819"/>
        <dbReference type="ChEBI" id="CHEBI:15377"/>
        <dbReference type="ChEBI" id="CHEBI:15378"/>
        <dbReference type="ChEBI" id="CHEBI:15379"/>
        <dbReference type="ChEBI" id="CHEBI:57783"/>
        <dbReference type="ChEBI" id="CHEBI:57853"/>
        <dbReference type="ChEBI" id="CHEBI:58349"/>
        <dbReference type="ChEBI" id="CHEBI:507393"/>
        <dbReference type="EC" id="1.14.13.8"/>
    </reaction>
    <physiologicalReaction direction="left-to-right" evidence="37">
        <dbReference type="Rhea" id="RHEA:69820"/>
    </physiologicalReaction>
</comment>
<evidence type="ECO:0000256" key="7">
    <source>
        <dbReference type="ARBA" id="ARBA00019213"/>
    </source>
</evidence>
<comment type="function">
    <text evidence="29">Acts as a Baeyer-Villiger monooxygenase on a broad range of substrates. Catalyzes the insertion of an oxygen atom into a carbon-carbon bond adjacent to a carbonyl, which converts ketones to esters. Active on diverse carbonyl compounds, whereas soft nucleophiles are mostly non- or poorly reactive. In contrast with other forms of FMO it is non- or poorly active on 'classical' substrates such as drugs, pesticides, and dietary components containing soft nucleophilic heteroatoms. Able to oxidize drug molecules bearing a carbonyl group on an aliphatic chain, such as nabumetone and pentoxifylline. Also, in the absence of substrates, shows slow but yet significant NADPH oxidase activity. Acts as a positive modulator of cholesterol biosynthesis as well as glucose homeostasis, promoting metabolic aging via pleiotropic effects.</text>
</comment>
<comment type="catalytic activity">
    <reaction evidence="40">
        <text>(2E)-geranial + NADPH + O2 + H(+) = (1E)-2,6-dimethylhepta-1,5-dien-1-yl formate + NADP(+) + H2O</text>
        <dbReference type="Rhea" id="RHEA:54860"/>
        <dbReference type="ChEBI" id="CHEBI:15377"/>
        <dbReference type="ChEBI" id="CHEBI:15378"/>
        <dbReference type="ChEBI" id="CHEBI:15379"/>
        <dbReference type="ChEBI" id="CHEBI:16980"/>
        <dbReference type="ChEBI" id="CHEBI:57783"/>
        <dbReference type="ChEBI" id="CHEBI:58349"/>
        <dbReference type="ChEBI" id="CHEBI:138375"/>
    </reaction>
    <physiologicalReaction direction="left-to-right" evidence="40">
        <dbReference type="Rhea" id="RHEA:54861"/>
    </physiologicalReaction>
</comment>
<evidence type="ECO:0000256" key="39">
    <source>
        <dbReference type="ARBA" id="ARBA00048459"/>
    </source>
</evidence>
<keyword evidence="10" id="KW-0285">Flavoprotein</keyword>
<evidence type="ECO:0000313" key="44">
    <source>
        <dbReference type="EMBL" id="CAD7661346.1"/>
    </source>
</evidence>
<dbReference type="EC" id="1.14.13.148" evidence="25"/>
<dbReference type="SUPFAM" id="SSF51905">
    <property type="entry name" value="FAD/NAD(P)-binding domain"/>
    <property type="match status" value="2"/>
</dbReference>
<evidence type="ECO:0000256" key="40">
    <source>
        <dbReference type="ARBA" id="ARBA00048989"/>
    </source>
</evidence>
<dbReference type="FunFam" id="3.50.50.60:FF:000159">
    <property type="entry name" value="Dimethylaniline monooxygenase [N-oxide-forming]"/>
    <property type="match status" value="1"/>
</dbReference>
<evidence type="ECO:0000256" key="14">
    <source>
        <dbReference type="ARBA" id="ARBA00022848"/>
    </source>
</evidence>
<keyword evidence="19" id="KW-0443">Lipid metabolism</keyword>
<evidence type="ECO:0000256" key="19">
    <source>
        <dbReference type="ARBA" id="ARBA00023098"/>
    </source>
</evidence>
<evidence type="ECO:0000256" key="26">
    <source>
        <dbReference type="ARBA" id="ARBA00034536"/>
    </source>
</evidence>
<keyword evidence="8" id="KW-0488">Methylation</keyword>
<dbReference type="GO" id="GO:0050661">
    <property type="term" value="F:NADP binding"/>
    <property type="evidence" value="ECO:0007669"/>
    <property type="project" value="InterPro"/>
</dbReference>
<dbReference type="Pfam" id="PF00743">
    <property type="entry name" value="FMO-like"/>
    <property type="match status" value="1"/>
</dbReference>
<feature type="non-terminal residue" evidence="44">
    <location>
        <position position="1"/>
    </location>
</feature>
<dbReference type="EMBL" id="CAJPVJ010023357">
    <property type="protein sequence ID" value="CAG2178482.1"/>
    <property type="molecule type" value="Genomic_DNA"/>
</dbReference>
<comment type="subcellular location">
    <subcellularLocation>
        <location evidence="2">Endoplasmic reticulum membrane</location>
        <topology evidence="2">Single-pass membrane protein</topology>
    </subcellularLocation>
    <subcellularLocation>
        <location evidence="3">Microsome membrane</location>
    </subcellularLocation>
</comment>
<dbReference type="GO" id="GO:0006629">
    <property type="term" value="P:lipid metabolic process"/>
    <property type="evidence" value="ECO:0007669"/>
    <property type="project" value="UniProtKB-KW"/>
</dbReference>
<comment type="catalytic activity">
    <reaction evidence="38">
        <text>trimethylamine + NADPH + O2 = trimethylamine N-oxide + NADP(+) + H2O</text>
        <dbReference type="Rhea" id="RHEA:31979"/>
        <dbReference type="ChEBI" id="CHEBI:15377"/>
        <dbReference type="ChEBI" id="CHEBI:15379"/>
        <dbReference type="ChEBI" id="CHEBI:15724"/>
        <dbReference type="ChEBI" id="CHEBI:57783"/>
        <dbReference type="ChEBI" id="CHEBI:58349"/>
        <dbReference type="ChEBI" id="CHEBI:58389"/>
        <dbReference type="EC" id="1.14.13.148"/>
    </reaction>
    <physiologicalReaction direction="left-to-right" evidence="38">
        <dbReference type="Rhea" id="RHEA:31980"/>
    </physiologicalReaction>
</comment>
<evidence type="ECO:0000256" key="43">
    <source>
        <dbReference type="ARBA" id="ARBA00049475"/>
    </source>
</evidence>
<evidence type="ECO:0000256" key="9">
    <source>
        <dbReference type="ARBA" id="ARBA00022553"/>
    </source>
</evidence>
<keyword evidence="16" id="KW-1133">Transmembrane helix</keyword>
<dbReference type="Gene3D" id="3.50.50.60">
    <property type="entry name" value="FAD/NAD(P)-binding domain"/>
    <property type="match status" value="1"/>
</dbReference>
<evidence type="ECO:0000256" key="28">
    <source>
        <dbReference type="ARBA" id="ARBA00034561"/>
    </source>
</evidence>
<dbReference type="OrthoDB" id="6428144at2759"/>
<keyword evidence="14" id="KW-0492">Microsome</keyword>
<comment type="catalytic activity">
    <reaction evidence="39">
        <text>octan-3-one + NADPH + O2 + H(+) = ethyl hexanoate + NADP(+) + H2O</text>
        <dbReference type="Rhea" id="RHEA:54856"/>
        <dbReference type="ChEBI" id="CHEBI:15377"/>
        <dbReference type="ChEBI" id="CHEBI:15378"/>
        <dbReference type="ChEBI" id="CHEBI:15379"/>
        <dbReference type="ChEBI" id="CHEBI:57783"/>
        <dbReference type="ChEBI" id="CHEBI:58349"/>
        <dbReference type="ChEBI" id="CHEBI:80946"/>
        <dbReference type="ChEBI" id="CHEBI:86055"/>
    </reaction>
    <physiologicalReaction direction="left-to-right" evidence="39">
        <dbReference type="Rhea" id="RHEA:54857"/>
    </physiologicalReaction>
</comment>
<evidence type="ECO:0000256" key="27">
    <source>
        <dbReference type="ARBA" id="ARBA00034554"/>
    </source>
</evidence>
<dbReference type="InterPro" id="IPR020946">
    <property type="entry name" value="Flavin_mOase-like"/>
</dbReference>
<evidence type="ECO:0000256" key="15">
    <source>
        <dbReference type="ARBA" id="ARBA00022857"/>
    </source>
</evidence>
<organism evidence="44">
    <name type="scientific">Oppiella nova</name>
    <dbReference type="NCBI Taxonomy" id="334625"/>
    <lineage>
        <taxon>Eukaryota</taxon>
        <taxon>Metazoa</taxon>
        <taxon>Ecdysozoa</taxon>
        <taxon>Arthropoda</taxon>
        <taxon>Chelicerata</taxon>
        <taxon>Arachnida</taxon>
        <taxon>Acari</taxon>
        <taxon>Acariformes</taxon>
        <taxon>Sarcoptiformes</taxon>
        <taxon>Oribatida</taxon>
        <taxon>Brachypylina</taxon>
        <taxon>Oppioidea</taxon>
        <taxon>Oppiidae</taxon>
        <taxon>Oppiella</taxon>
    </lineage>
</organism>
<evidence type="ECO:0000256" key="17">
    <source>
        <dbReference type="ARBA" id="ARBA00023002"/>
    </source>
</evidence>
<evidence type="ECO:0000256" key="21">
    <source>
        <dbReference type="ARBA" id="ARBA00029725"/>
    </source>
</evidence>
<evidence type="ECO:0000256" key="10">
    <source>
        <dbReference type="ARBA" id="ARBA00022630"/>
    </source>
</evidence>
<comment type="catalytic activity">
    <reaction evidence="43">
        <text>octan-3-one + NADPH + O2 + H(+) = pentyl propanoate + NADP(+) + H2O</text>
        <dbReference type="Rhea" id="RHEA:54840"/>
        <dbReference type="ChEBI" id="CHEBI:15377"/>
        <dbReference type="ChEBI" id="CHEBI:15378"/>
        <dbReference type="ChEBI" id="CHEBI:15379"/>
        <dbReference type="ChEBI" id="CHEBI:57783"/>
        <dbReference type="ChEBI" id="CHEBI:58349"/>
        <dbReference type="ChEBI" id="CHEBI:80946"/>
        <dbReference type="ChEBI" id="CHEBI:87373"/>
    </reaction>
    <physiologicalReaction direction="left-to-right" evidence="43">
        <dbReference type="Rhea" id="RHEA:54841"/>
    </physiologicalReaction>
</comment>
<dbReference type="InterPro" id="IPR050346">
    <property type="entry name" value="FMO-like"/>
</dbReference>
<evidence type="ECO:0000256" key="24">
    <source>
        <dbReference type="ARBA" id="ARBA00033301"/>
    </source>
</evidence>
<evidence type="ECO:0000256" key="42">
    <source>
        <dbReference type="ARBA" id="ARBA00049443"/>
    </source>
</evidence>
<comment type="function">
    <text evidence="30">Broad spectrum monooxygenase that catalyzes the oxygenation of a wide variety of nitrogen- and sulfur-containing compounds including xenobiotics. Catalyzes the S-oxygenation of hypotaurine to produce taurine, an organic osmolyte involved in cell volume regulation as well as a variety of cytoprotective and developmental processes. In vitro, catalyzes the N-oxygenation of trimethylamine (TMA) to produce trimethylamine N-oxide (TMAO) and could therefore participate to the detoxification of this compound that is generated by the action of gut microbiota from dietary precursors such as choline, choline containing compounds, betaine or L-carnitine.</text>
</comment>
<evidence type="ECO:0000256" key="23">
    <source>
        <dbReference type="ARBA" id="ARBA00033213"/>
    </source>
</evidence>
<keyword evidence="18" id="KW-0503">Monooxygenase</keyword>
<evidence type="ECO:0000256" key="5">
    <source>
        <dbReference type="ARBA" id="ARBA00012698"/>
    </source>
</evidence>
<evidence type="ECO:0000256" key="4">
    <source>
        <dbReference type="ARBA" id="ARBA00009183"/>
    </source>
</evidence>
<gene>
    <name evidence="44" type="ORF">ONB1V03_LOCUS17907</name>
</gene>
<dbReference type="InterPro" id="IPR002257">
    <property type="entry name" value="Flavin_mOase_5"/>
</dbReference>
<keyword evidence="11" id="KW-0812">Transmembrane</keyword>
<evidence type="ECO:0000256" key="3">
    <source>
        <dbReference type="ARBA" id="ARBA00004524"/>
    </source>
</evidence>
<dbReference type="EC" id="1.6.3.1" evidence="5"/>
<evidence type="ECO:0000256" key="20">
    <source>
        <dbReference type="ARBA" id="ARBA00023136"/>
    </source>
</evidence>
<dbReference type="Proteomes" id="UP000728032">
    <property type="component" value="Unassembled WGS sequence"/>
</dbReference>
<evidence type="ECO:0000256" key="36">
    <source>
        <dbReference type="ARBA" id="ARBA00047977"/>
    </source>
</evidence>
<evidence type="ECO:0000313" key="45">
    <source>
        <dbReference type="Proteomes" id="UP000728032"/>
    </source>
</evidence>
<evidence type="ECO:0000256" key="25">
    <source>
        <dbReference type="ARBA" id="ARBA00034528"/>
    </source>
</evidence>
<comment type="catalytic activity">
    <reaction evidence="35">
        <text>NADPH + O2 + H(+) = H2O2 + NADP(+)</text>
        <dbReference type="Rhea" id="RHEA:11260"/>
        <dbReference type="ChEBI" id="CHEBI:15378"/>
        <dbReference type="ChEBI" id="CHEBI:15379"/>
        <dbReference type="ChEBI" id="CHEBI:16240"/>
        <dbReference type="ChEBI" id="CHEBI:57783"/>
        <dbReference type="ChEBI" id="CHEBI:58349"/>
        <dbReference type="EC" id="1.6.3.1"/>
    </reaction>
    <physiologicalReaction direction="left-to-right" evidence="35">
        <dbReference type="Rhea" id="RHEA:11261"/>
    </physiologicalReaction>
</comment>
<comment type="catalytic activity">
    <reaction evidence="36">
        <text>hexan-3-one + NADPH + O2 + H(+) = ethyl butanoate + NADP(+) + H2O</text>
        <dbReference type="Rhea" id="RHEA:54844"/>
        <dbReference type="ChEBI" id="CHEBI:15377"/>
        <dbReference type="ChEBI" id="CHEBI:15378"/>
        <dbReference type="ChEBI" id="CHEBI:15379"/>
        <dbReference type="ChEBI" id="CHEBI:57783"/>
        <dbReference type="ChEBI" id="CHEBI:58349"/>
        <dbReference type="ChEBI" id="CHEBI:88764"/>
        <dbReference type="ChEBI" id="CHEBI:89891"/>
    </reaction>
    <physiologicalReaction direction="left-to-right" evidence="36">
        <dbReference type="Rhea" id="RHEA:54845"/>
    </physiologicalReaction>
</comment>
<keyword evidence="12" id="KW-0256">Endoplasmic reticulum</keyword>
<evidence type="ECO:0000256" key="35">
    <source>
        <dbReference type="ARBA" id="ARBA00047864"/>
    </source>
</evidence>
<protein>
    <recommendedName>
        <fullName evidence="26">Flavin-containing monooxygenase 1</fullName>
        <ecNumber evidence="25">1.14.13.148</ecNumber>
        <ecNumber evidence="6">1.14.13.8</ecNumber>
        <ecNumber evidence="5">1.6.3.1</ecNumber>
    </recommendedName>
    <alternativeName>
        <fullName evidence="28">Dimethylaniline monooxygenase [N-oxide-forming] 1</fullName>
    </alternativeName>
    <alternativeName>
        <fullName evidence="24">Dimethylaniline monooxygenase [N-oxide-forming] 5</fullName>
    </alternativeName>
    <alternativeName>
        <fullName evidence="21">Dimethylaniline oxidase 1</fullName>
    </alternativeName>
    <alternativeName>
        <fullName evidence="22">Dimethylaniline oxidase 5</fullName>
    </alternativeName>
    <alternativeName>
        <fullName evidence="7">Flavin-containing monooxygenase 5</fullName>
    </alternativeName>
    <alternativeName>
        <fullName evidence="23">NADPH oxidase</fullName>
    </alternativeName>
    <alternativeName>
        <fullName evidence="27">Trimethylamine monooxygenase</fullName>
    </alternativeName>
</protein>
<feature type="non-terminal residue" evidence="44">
    <location>
        <position position="358"/>
    </location>
</feature>
<evidence type="ECO:0000256" key="31">
    <source>
        <dbReference type="ARBA" id="ARBA00047338"/>
    </source>
</evidence>
<evidence type="ECO:0000256" key="41">
    <source>
        <dbReference type="ARBA" id="ARBA00048990"/>
    </source>
</evidence>
<comment type="catalytic activity">
    <reaction evidence="34">
        <text>sulcatone + NADPH + O2 + H(+) = 4-methylpent-3-en-1-yl acetate + NADP(+) + H2O</text>
        <dbReference type="Rhea" id="RHEA:54864"/>
        <dbReference type="ChEBI" id="CHEBI:15377"/>
        <dbReference type="ChEBI" id="CHEBI:15378"/>
        <dbReference type="ChEBI" id="CHEBI:15379"/>
        <dbReference type="ChEBI" id="CHEBI:16310"/>
        <dbReference type="ChEBI" id="CHEBI:57783"/>
        <dbReference type="ChEBI" id="CHEBI:58349"/>
        <dbReference type="ChEBI" id="CHEBI:138373"/>
    </reaction>
    <physiologicalReaction direction="left-to-right" evidence="34">
        <dbReference type="Rhea" id="RHEA:54865"/>
    </physiologicalReaction>
</comment>
<evidence type="ECO:0000256" key="34">
    <source>
        <dbReference type="ARBA" id="ARBA00047855"/>
    </source>
</evidence>
<keyword evidence="45" id="KW-1185">Reference proteome</keyword>
<sequence length="358" mass="40659">SCADSIDFKSYVKFRHQVINCEKNVDYEETGKWVLTVQNLDNGQVFSDVCDGVMVCSGLNNRPVMPQFKDQNLFKGEIIHSRSYRKPQAYEDRRVVVVGIGNSGGDVAVELSTVAKQVYLSTRSGSWIVRRVGLSGLPFDGQFNRRSMNTLLSLTPYPIQCYFGEMYINTKFNHKLYDLKPKHRLFAQHPMINDDLPNRILAGYVQVKTNIERFTPNGVVFEGETDETPCDAVVMATGYELCYPFISADTLPISKSDFNLYKHVFYANHSHAHTLAIIGCVQPGGAIPPIAELQARWFAQLMASHLKLPSKAKMLSDIKRRNRWVRKRFFNASRCALEEDWVPYMDDLASILGVKPKL</sequence>
<dbReference type="GO" id="GO:0016174">
    <property type="term" value="F:NAD(P)H oxidase H2O2-forming activity"/>
    <property type="evidence" value="ECO:0007669"/>
    <property type="project" value="UniProtKB-EC"/>
</dbReference>
<keyword evidence="9" id="KW-0597">Phosphoprotein</keyword>
<evidence type="ECO:0000256" key="2">
    <source>
        <dbReference type="ARBA" id="ARBA00004389"/>
    </source>
</evidence>
<evidence type="ECO:0000256" key="11">
    <source>
        <dbReference type="ARBA" id="ARBA00022692"/>
    </source>
</evidence>
<dbReference type="PRINTS" id="PR01125">
    <property type="entry name" value="FMOXYGENASE5"/>
</dbReference>
<evidence type="ECO:0000256" key="16">
    <source>
        <dbReference type="ARBA" id="ARBA00022989"/>
    </source>
</evidence>
<keyword evidence="13" id="KW-0274">FAD</keyword>
<dbReference type="EMBL" id="OC938182">
    <property type="protein sequence ID" value="CAD7661346.1"/>
    <property type="molecule type" value="Genomic_DNA"/>
</dbReference>
<comment type="catalytic activity">
    <reaction evidence="31">
        <text>hypotaurine + NADH + O2 + H(+) = taurine + NAD(+) + H2O</text>
        <dbReference type="Rhea" id="RHEA:74111"/>
        <dbReference type="ChEBI" id="CHEBI:15377"/>
        <dbReference type="ChEBI" id="CHEBI:15378"/>
        <dbReference type="ChEBI" id="CHEBI:15379"/>
        <dbReference type="ChEBI" id="CHEBI:57540"/>
        <dbReference type="ChEBI" id="CHEBI:57853"/>
        <dbReference type="ChEBI" id="CHEBI:57945"/>
        <dbReference type="ChEBI" id="CHEBI:507393"/>
        <dbReference type="EC" id="1.14.13.8"/>
    </reaction>
    <physiologicalReaction direction="left-to-right" evidence="31">
        <dbReference type="Rhea" id="RHEA:74112"/>
    </physiologicalReaction>
</comment>
<dbReference type="EC" id="1.14.13.8" evidence="6"/>
<keyword evidence="15" id="KW-0521">NADP</keyword>
<comment type="catalytic activity">
    <reaction evidence="42">
        <text>N,N-dimethylaniline + NADPH + O2 + H(+) = N,N-dimethylaniline N-oxide + NADP(+) + H2O</text>
        <dbReference type="Rhea" id="RHEA:24468"/>
        <dbReference type="ChEBI" id="CHEBI:15377"/>
        <dbReference type="ChEBI" id="CHEBI:15378"/>
        <dbReference type="ChEBI" id="CHEBI:15379"/>
        <dbReference type="ChEBI" id="CHEBI:16269"/>
        <dbReference type="ChEBI" id="CHEBI:17735"/>
        <dbReference type="ChEBI" id="CHEBI:57783"/>
        <dbReference type="ChEBI" id="CHEBI:58349"/>
        <dbReference type="EC" id="1.14.13.8"/>
    </reaction>
    <physiologicalReaction direction="left-to-right" evidence="42">
        <dbReference type="Rhea" id="RHEA:24469"/>
    </physiologicalReaction>
</comment>